<dbReference type="EMBL" id="WJQU01000003">
    <property type="protein sequence ID" value="KAJ6640037.1"/>
    <property type="molecule type" value="Genomic_DNA"/>
</dbReference>
<dbReference type="Gene3D" id="3.30.160.60">
    <property type="entry name" value="Classic Zinc Finger"/>
    <property type="match status" value="3"/>
</dbReference>
<keyword evidence="3" id="KW-0677">Repeat</keyword>
<name>A0A9Q0S0Q6_9DIPT</name>
<dbReference type="GO" id="GO:0005634">
    <property type="term" value="C:nucleus"/>
    <property type="evidence" value="ECO:0007669"/>
    <property type="project" value="UniProtKB-SubCell"/>
</dbReference>
<dbReference type="PANTHER" id="PTHR23226:SF416">
    <property type="entry name" value="FI01424P"/>
    <property type="match status" value="1"/>
</dbReference>
<dbReference type="GO" id="GO:0000981">
    <property type="term" value="F:DNA-binding transcription factor activity, RNA polymerase II-specific"/>
    <property type="evidence" value="ECO:0007669"/>
    <property type="project" value="TreeGrafter"/>
</dbReference>
<protein>
    <submittedName>
        <fullName evidence="9">Zinc finger protein</fullName>
    </submittedName>
</protein>
<dbReference type="InterPro" id="IPR036236">
    <property type="entry name" value="Znf_C2H2_sf"/>
</dbReference>
<dbReference type="Pfam" id="PF13894">
    <property type="entry name" value="zf-C2H2_4"/>
    <property type="match status" value="1"/>
</dbReference>
<evidence type="ECO:0000256" key="4">
    <source>
        <dbReference type="ARBA" id="ARBA00022771"/>
    </source>
</evidence>
<evidence type="ECO:0000256" key="3">
    <source>
        <dbReference type="ARBA" id="ARBA00022737"/>
    </source>
</evidence>
<evidence type="ECO:0000259" key="8">
    <source>
        <dbReference type="PROSITE" id="PS50157"/>
    </source>
</evidence>
<dbReference type="Proteomes" id="UP001151699">
    <property type="component" value="Chromosome X"/>
</dbReference>
<dbReference type="Pfam" id="PF12874">
    <property type="entry name" value="zf-met"/>
    <property type="match status" value="1"/>
</dbReference>
<feature type="domain" description="C2H2-type" evidence="8">
    <location>
        <begin position="19"/>
        <end position="46"/>
    </location>
</feature>
<dbReference type="OrthoDB" id="6077919at2759"/>
<feature type="domain" description="C2H2-type" evidence="8">
    <location>
        <begin position="101"/>
        <end position="128"/>
    </location>
</feature>
<evidence type="ECO:0000313" key="10">
    <source>
        <dbReference type="Proteomes" id="UP001151699"/>
    </source>
</evidence>
<dbReference type="SMART" id="SM00355">
    <property type="entry name" value="ZnF_C2H2"/>
    <property type="match status" value="6"/>
</dbReference>
<keyword evidence="6" id="KW-0539">Nucleus</keyword>
<evidence type="ECO:0000256" key="7">
    <source>
        <dbReference type="PROSITE-ProRule" id="PRU00042"/>
    </source>
</evidence>
<dbReference type="GO" id="GO:0000978">
    <property type="term" value="F:RNA polymerase II cis-regulatory region sequence-specific DNA binding"/>
    <property type="evidence" value="ECO:0007669"/>
    <property type="project" value="TreeGrafter"/>
</dbReference>
<evidence type="ECO:0000256" key="6">
    <source>
        <dbReference type="ARBA" id="ARBA00023242"/>
    </source>
</evidence>
<dbReference type="InterPro" id="IPR013087">
    <property type="entry name" value="Znf_C2H2_type"/>
</dbReference>
<comment type="caution">
    <text evidence="9">The sequence shown here is derived from an EMBL/GenBank/DDBJ whole genome shotgun (WGS) entry which is preliminary data.</text>
</comment>
<feature type="domain" description="C2H2-type" evidence="8">
    <location>
        <begin position="129"/>
        <end position="152"/>
    </location>
</feature>
<proteinExistence type="predicted"/>
<accession>A0A9Q0S0Q6</accession>
<gene>
    <name evidence="9" type="primary">ZNF112_0</name>
    <name evidence="9" type="ORF">Bhyg_12786</name>
</gene>
<dbReference type="PANTHER" id="PTHR23226">
    <property type="entry name" value="ZINC FINGER AND SCAN DOMAIN-CONTAINING"/>
    <property type="match status" value="1"/>
</dbReference>
<sequence length="287" mass="34161">MGFEWRLKKKKKSVKRGRVKCDICGLTFKSILGRNIHKSVHSGSKDFECELCSKKFRHEHQRKAHYFIHFKEYNLTKQDVESTPLKVLCLQYKPIVTAKEFTCPNCPKTFKTRFELGSHIPTHSNFKPYCCQICSKGWKRRGDLRWHFQNVHPKYLKNFMDYSYIEETNLDTDETKKYQCDMCSKLFGYKHSVKMHLFAHLNWKPFECRICSKGYRSNAHLRKHLKEHLEGDRAAPVTQLTICKEEVEFDDGDDVDDSMTMFNIKPSRVVLRRMKSDLYVKQEYCDE</sequence>
<feature type="domain" description="C2H2-type" evidence="8">
    <location>
        <begin position="206"/>
        <end position="228"/>
    </location>
</feature>
<keyword evidence="5" id="KW-0862">Zinc</keyword>
<keyword evidence="10" id="KW-1185">Reference proteome</keyword>
<evidence type="ECO:0000256" key="5">
    <source>
        <dbReference type="ARBA" id="ARBA00022833"/>
    </source>
</evidence>
<dbReference type="PROSITE" id="PS50157">
    <property type="entry name" value="ZINC_FINGER_C2H2_2"/>
    <property type="match status" value="6"/>
</dbReference>
<reference evidence="9" key="1">
    <citation type="submission" date="2022-07" db="EMBL/GenBank/DDBJ databases">
        <authorList>
            <person name="Trinca V."/>
            <person name="Uliana J.V.C."/>
            <person name="Torres T.T."/>
            <person name="Ward R.J."/>
            <person name="Monesi N."/>
        </authorList>
    </citation>
    <scope>NUCLEOTIDE SEQUENCE</scope>
    <source>
        <strain evidence="9">HSMRA1968</strain>
        <tissue evidence="9">Whole embryos</tissue>
    </source>
</reference>
<dbReference type="GO" id="GO:0008270">
    <property type="term" value="F:zinc ion binding"/>
    <property type="evidence" value="ECO:0007669"/>
    <property type="project" value="UniProtKB-KW"/>
</dbReference>
<dbReference type="SUPFAM" id="SSF57667">
    <property type="entry name" value="beta-beta-alpha zinc fingers"/>
    <property type="match status" value="3"/>
</dbReference>
<keyword evidence="4 7" id="KW-0863">Zinc-finger</keyword>
<feature type="domain" description="C2H2-type" evidence="8">
    <location>
        <begin position="47"/>
        <end position="74"/>
    </location>
</feature>
<organism evidence="9 10">
    <name type="scientific">Pseudolycoriella hygida</name>
    <dbReference type="NCBI Taxonomy" id="35572"/>
    <lineage>
        <taxon>Eukaryota</taxon>
        <taxon>Metazoa</taxon>
        <taxon>Ecdysozoa</taxon>
        <taxon>Arthropoda</taxon>
        <taxon>Hexapoda</taxon>
        <taxon>Insecta</taxon>
        <taxon>Pterygota</taxon>
        <taxon>Neoptera</taxon>
        <taxon>Endopterygota</taxon>
        <taxon>Diptera</taxon>
        <taxon>Nematocera</taxon>
        <taxon>Sciaroidea</taxon>
        <taxon>Sciaridae</taxon>
        <taxon>Pseudolycoriella</taxon>
    </lineage>
</organism>
<evidence type="ECO:0000256" key="1">
    <source>
        <dbReference type="ARBA" id="ARBA00004123"/>
    </source>
</evidence>
<keyword evidence="2" id="KW-0479">Metal-binding</keyword>
<evidence type="ECO:0000256" key="2">
    <source>
        <dbReference type="ARBA" id="ARBA00022723"/>
    </source>
</evidence>
<dbReference type="AlphaFoldDB" id="A0A9Q0S0Q6"/>
<evidence type="ECO:0000313" key="9">
    <source>
        <dbReference type="EMBL" id="KAJ6640037.1"/>
    </source>
</evidence>
<comment type="subcellular location">
    <subcellularLocation>
        <location evidence="1">Nucleus</location>
    </subcellularLocation>
</comment>
<feature type="domain" description="C2H2-type" evidence="8">
    <location>
        <begin position="178"/>
        <end position="205"/>
    </location>
</feature>
<dbReference type="Pfam" id="PF00096">
    <property type="entry name" value="zf-C2H2"/>
    <property type="match status" value="1"/>
</dbReference>
<dbReference type="PROSITE" id="PS00028">
    <property type="entry name" value="ZINC_FINGER_C2H2_1"/>
    <property type="match status" value="6"/>
</dbReference>